<organism evidence="3 4">
    <name type="scientific">Myceligenerans crystallogenes</name>
    <dbReference type="NCBI Taxonomy" id="316335"/>
    <lineage>
        <taxon>Bacteria</taxon>
        <taxon>Bacillati</taxon>
        <taxon>Actinomycetota</taxon>
        <taxon>Actinomycetes</taxon>
        <taxon>Micrococcales</taxon>
        <taxon>Promicromonosporaceae</taxon>
        <taxon>Myceligenerans</taxon>
    </lineage>
</organism>
<evidence type="ECO:0000313" key="4">
    <source>
        <dbReference type="Proteomes" id="UP001501094"/>
    </source>
</evidence>
<keyword evidence="2" id="KW-0812">Transmembrane</keyword>
<dbReference type="EMBL" id="BAAANL010000001">
    <property type="protein sequence ID" value="GAA1852218.1"/>
    <property type="molecule type" value="Genomic_DNA"/>
</dbReference>
<keyword evidence="4" id="KW-1185">Reference proteome</keyword>
<dbReference type="Proteomes" id="UP001501094">
    <property type="component" value="Unassembled WGS sequence"/>
</dbReference>
<feature type="transmembrane region" description="Helical" evidence="2">
    <location>
        <begin position="31"/>
        <end position="51"/>
    </location>
</feature>
<feature type="region of interest" description="Disordered" evidence="1">
    <location>
        <begin position="1"/>
        <end position="21"/>
    </location>
</feature>
<keyword evidence="2" id="KW-1133">Transmembrane helix</keyword>
<dbReference type="RefSeq" id="WP_344099357.1">
    <property type="nucleotide sequence ID" value="NZ_BAAANL010000001.1"/>
</dbReference>
<gene>
    <name evidence="3" type="ORF">GCM10009751_06010</name>
</gene>
<comment type="caution">
    <text evidence="3">The sequence shown here is derived from an EMBL/GenBank/DDBJ whole genome shotgun (WGS) entry which is preliminary data.</text>
</comment>
<sequence>MHATELEPSGPGATSVPAAGAARGGRRVHRWIVIGVVLAVAGTALTGWMGAAQAATTDQLQALRGRLGERVEVTRATSAQLDAAIEVARGVREDAAGLGRAERAELGEAIRSAEAIAGQRLTTQEPGTVAQAEMLVRQAGLLEETLALAAEDLRTAVDQVRVHQVRAGRAGAGAGEAGFRSAGYRPGVGATAVAQP</sequence>
<keyword evidence="2" id="KW-0472">Membrane</keyword>
<proteinExistence type="predicted"/>
<protein>
    <submittedName>
        <fullName evidence="3">Uncharacterized protein</fullName>
    </submittedName>
</protein>
<accession>A0ABN2N4F4</accession>
<evidence type="ECO:0000313" key="3">
    <source>
        <dbReference type="EMBL" id="GAA1852218.1"/>
    </source>
</evidence>
<evidence type="ECO:0000256" key="1">
    <source>
        <dbReference type="SAM" id="MobiDB-lite"/>
    </source>
</evidence>
<evidence type="ECO:0000256" key="2">
    <source>
        <dbReference type="SAM" id="Phobius"/>
    </source>
</evidence>
<reference evidence="3 4" key="1">
    <citation type="journal article" date="2019" name="Int. J. Syst. Evol. Microbiol.">
        <title>The Global Catalogue of Microorganisms (GCM) 10K type strain sequencing project: providing services to taxonomists for standard genome sequencing and annotation.</title>
        <authorList>
            <consortium name="The Broad Institute Genomics Platform"/>
            <consortium name="The Broad Institute Genome Sequencing Center for Infectious Disease"/>
            <person name="Wu L."/>
            <person name="Ma J."/>
        </authorList>
    </citation>
    <scope>NUCLEOTIDE SEQUENCE [LARGE SCALE GENOMIC DNA]</scope>
    <source>
        <strain evidence="3 4">JCM 14326</strain>
    </source>
</reference>
<name>A0ABN2N4F4_9MICO</name>